<dbReference type="InterPro" id="IPR011032">
    <property type="entry name" value="GroES-like_sf"/>
</dbReference>
<dbReference type="GO" id="GO:0003960">
    <property type="term" value="F:quinone reductase (NADPH) activity"/>
    <property type="evidence" value="ECO:0007669"/>
    <property type="project" value="InterPro"/>
</dbReference>
<dbReference type="RefSeq" id="WP_353647896.1">
    <property type="nucleotide sequence ID" value="NZ_CP159218.1"/>
</dbReference>
<protein>
    <submittedName>
        <fullName evidence="4">Quinone oxidoreductase</fullName>
    </submittedName>
</protein>
<dbReference type="FunFam" id="3.40.50.720:FF:000053">
    <property type="entry name" value="Quinone oxidoreductase 1"/>
    <property type="match status" value="1"/>
</dbReference>
<feature type="domain" description="Enoyl reductase (ER)" evidence="3">
    <location>
        <begin position="17"/>
        <end position="330"/>
    </location>
</feature>
<dbReference type="Gene3D" id="3.40.50.720">
    <property type="entry name" value="NAD(P)-binding Rossmann-like Domain"/>
    <property type="match status" value="1"/>
</dbReference>
<keyword evidence="1" id="KW-0521">NADP</keyword>
<dbReference type="InterPro" id="IPR020843">
    <property type="entry name" value="ER"/>
</dbReference>
<dbReference type="InterPro" id="IPR013154">
    <property type="entry name" value="ADH-like_N"/>
</dbReference>
<dbReference type="EMBL" id="CP159218">
    <property type="protein sequence ID" value="XCG62281.1"/>
    <property type="molecule type" value="Genomic_DNA"/>
</dbReference>
<keyword evidence="2" id="KW-0560">Oxidoreductase</keyword>
<organism evidence="4">
    <name type="scientific">Nakamurella sp. A5-74</name>
    <dbReference type="NCBI Taxonomy" id="3158264"/>
    <lineage>
        <taxon>Bacteria</taxon>
        <taxon>Bacillati</taxon>
        <taxon>Actinomycetota</taxon>
        <taxon>Actinomycetes</taxon>
        <taxon>Nakamurellales</taxon>
        <taxon>Nakamurellaceae</taxon>
        <taxon>Nakamurella</taxon>
    </lineage>
</organism>
<gene>
    <name evidence="4" type="ORF">ABLG96_13520</name>
</gene>
<sequence>MTALPATTRAIQIAATGGPEVLAPAEVPVRTPGPGEATVAVAAAGVNFIDIYQRQGVYPLPLPFVGGAEGAGTVLAVGDGVDQVAVGDRVAWSALPGSYAGVVTGPAAVLIPVPDSVDDQQAAAVPLQGMTAHYLVRNSYPVQSGDTVLVHAGAGGVGLLLTQIATLLGAKVITTVSSEEKAVLSREAGAAEVIVSSEPGYGSFDEVVRELTDGEGVHAVYDGVGKDTFEASLKSLRRRGFQVLFGGASGQVPPFDLQRLNALGSLSVTRPTLKDFTVTREEILGRAREVFEWIASGRLNFRIGATYPLDDAASAHEDLAGRRTTGKLLLIP</sequence>
<evidence type="ECO:0000256" key="2">
    <source>
        <dbReference type="ARBA" id="ARBA00023002"/>
    </source>
</evidence>
<evidence type="ECO:0000313" key="4">
    <source>
        <dbReference type="EMBL" id="XCG62281.1"/>
    </source>
</evidence>
<proteinExistence type="predicted"/>
<dbReference type="SUPFAM" id="SSF51735">
    <property type="entry name" value="NAD(P)-binding Rossmann-fold domains"/>
    <property type="match status" value="1"/>
</dbReference>
<dbReference type="AlphaFoldDB" id="A0AAU8DLQ6"/>
<name>A0AAU8DLQ6_9ACTN</name>
<evidence type="ECO:0000256" key="1">
    <source>
        <dbReference type="ARBA" id="ARBA00022857"/>
    </source>
</evidence>
<dbReference type="GO" id="GO:0005829">
    <property type="term" value="C:cytosol"/>
    <property type="evidence" value="ECO:0007669"/>
    <property type="project" value="TreeGrafter"/>
</dbReference>
<dbReference type="Gene3D" id="3.90.180.10">
    <property type="entry name" value="Medium-chain alcohol dehydrogenases, catalytic domain"/>
    <property type="match status" value="1"/>
</dbReference>
<reference evidence="4" key="1">
    <citation type="submission" date="2024-05" db="EMBL/GenBank/DDBJ databases">
        <authorList>
            <person name="Cai S.Y."/>
            <person name="Jin L.M."/>
            <person name="Li H.R."/>
        </authorList>
    </citation>
    <scope>NUCLEOTIDE SEQUENCE</scope>
    <source>
        <strain evidence="4">A5-74</strain>
    </source>
</reference>
<dbReference type="InterPro" id="IPR036291">
    <property type="entry name" value="NAD(P)-bd_dom_sf"/>
</dbReference>
<dbReference type="PANTHER" id="PTHR48106:SF13">
    <property type="entry name" value="QUINONE OXIDOREDUCTASE-RELATED"/>
    <property type="match status" value="1"/>
</dbReference>
<dbReference type="InterPro" id="IPR047618">
    <property type="entry name" value="QOR-like"/>
</dbReference>
<dbReference type="SMART" id="SM00829">
    <property type="entry name" value="PKS_ER"/>
    <property type="match status" value="1"/>
</dbReference>
<dbReference type="PANTHER" id="PTHR48106">
    <property type="entry name" value="QUINONE OXIDOREDUCTASE PIG3-RELATED"/>
    <property type="match status" value="1"/>
</dbReference>
<dbReference type="GO" id="GO:0035925">
    <property type="term" value="F:mRNA 3'-UTR AU-rich region binding"/>
    <property type="evidence" value="ECO:0007669"/>
    <property type="project" value="TreeGrafter"/>
</dbReference>
<dbReference type="CDD" id="cd05286">
    <property type="entry name" value="QOR2"/>
    <property type="match status" value="1"/>
</dbReference>
<dbReference type="Pfam" id="PF00107">
    <property type="entry name" value="ADH_zinc_N"/>
    <property type="match status" value="1"/>
</dbReference>
<dbReference type="SUPFAM" id="SSF50129">
    <property type="entry name" value="GroES-like"/>
    <property type="match status" value="1"/>
</dbReference>
<dbReference type="GO" id="GO:0070402">
    <property type="term" value="F:NADPH binding"/>
    <property type="evidence" value="ECO:0007669"/>
    <property type="project" value="TreeGrafter"/>
</dbReference>
<dbReference type="InterPro" id="IPR013149">
    <property type="entry name" value="ADH-like_C"/>
</dbReference>
<evidence type="ECO:0000259" key="3">
    <source>
        <dbReference type="SMART" id="SM00829"/>
    </source>
</evidence>
<dbReference type="Pfam" id="PF08240">
    <property type="entry name" value="ADH_N"/>
    <property type="match status" value="1"/>
</dbReference>
<accession>A0AAU8DLQ6</accession>